<evidence type="ECO:0000313" key="8">
    <source>
        <dbReference type="EMBL" id="TPX52124.1"/>
    </source>
</evidence>
<dbReference type="GO" id="GO:0003964">
    <property type="term" value="F:RNA-directed DNA polymerase activity"/>
    <property type="evidence" value="ECO:0007669"/>
    <property type="project" value="UniProtKB-KW"/>
</dbReference>
<feature type="domain" description="Reverse transcriptase RNase H-like" evidence="7">
    <location>
        <begin position="107"/>
        <end position="229"/>
    </location>
</feature>
<name>A0A507DKE9_9FUNG</name>
<keyword evidence="9" id="KW-1185">Reference proteome</keyword>
<organism evidence="8 9">
    <name type="scientific">Powellomyces hirtus</name>
    <dbReference type="NCBI Taxonomy" id="109895"/>
    <lineage>
        <taxon>Eukaryota</taxon>
        <taxon>Fungi</taxon>
        <taxon>Fungi incertae sedis</taxon>
        <taxon>Chytridiomycota</taxon>
        <taxon>Chytridiomycota incertae sedis</taxon>
        <taxon>Chytridiomycetes</taxon>
        <taxon>Spizellomycetales</taxon>
        <taxon>Powellomycetaceae</taxon>
        <taxon>Powellomyces</taxon>
    </lineage>
</organism>
<keyword evidence="1" id="KW-0808">Transferase</keyword>
<dbReference type="GO" id="GO:0016787">
    <property type="term" value="F:hydrolase activity"/>
    <property type="evidence" value="ECO:0007669"/>
    <property type="project" value="UniProtKB-KW"/>
</dbReference>
<evidence type="ECO:0000256" key="3">
    <source>
        <dbReference type="ARBA" id="ARBA00022722"/>
    </source>
</evidence>
<accession>A0A507DKE9</accession>
<protein>
    <recommendedName>
        <fullName evidence="7">Reverse transcriptase RNase H-like domain-containing protein</fullName>
    </recommendedName>
</protein>
<dbReference type="STRING" id="109895.A0A507DKE9"/>
<evidence type="ECO:0000256" key="6">
    <source>
        <dbReference type="ARBA" id="ARBA00022918"/>
    </source>
</evidence>
<keyword evidence="5" id="KW-0378">Hydrolase</keyword>
<evidence type="ECO:0000259" key="7">
    <source>
        <dbReference type="Pfam" id="PF17917"/>
    </source>
</evidence>
<dbReference type="SUPFAM" id="SSF56672">
    <property type="entry name" value="DNA/RNA polymerases"/>
    <property type="match status" value="1"/>
</dbReference>
<dbReference type="GO" id="GO:0004519">
    <property type="term" value="F:endonuclease activity"/>
    <property type="evidence" value="ECO:0007669"/>
    <property type="project" value="UniProtKB-KW"/>
</dbReference>
<dbReference type="PANTHER" id="PTHR37984">
    <property type="entry name" value="PROTEIN CBG26694"/>
    <property type="match status" value="1"/>
</dbReference>
<dbReference type="AlphaFoldDB" id="A0A507DKE9"/>
<evidence type="ECO:0000256" key="1">
    <source>
        <dbReference type="ARBA" id="ARBA00022679"/>
    </source>
</evidence>
<gene>
    <name evidence="8" type="ORF">PhCBS80983_g06513</name>
</gene>
<dbReference type="CDD" id="cd09274">
    <property type="entry name" value="RNase_HI_RT_Ty3"/>
    <property type="match status" value="1"/>
</dbReference>
<keyword evidence="2" id="KW-0548">Nucleotidyltransferase</keyword>
<dbReference type="Pfam" id="PF17917">
    <property type="entry name" value="RT_RNaseH"/>
    <property type="match status" value="1"/>
</dbReference>
<dbReference type="InterPro" id="IPR041373">
    <property type="entry name" value="RT_RNaseH"/>
</dbReference>
<evidence type="ECO:0000256" key="5">
    <source>
        <dbReference type="ARBA" id="ARBA00022801"/>
    </source>
</evidence>
<sequence>MLAAQLAETQRLLQEQIAMGKARFAALLSRIPAPVQPAATTPHVDIILTEENRARMQAKKERRENLRKQLTHFDGKGNSKEMVSKVDEFLKVHTRYNPATAHGTYFDPALDTYLFTNASGYAYGGWLAQPVKGDFPYPYPLPTTKSGLANLPQLCPVTYYSRKMQPAETRYPVHEQELLGLVKSIRANRHYLIGRPFRAFVDHKSLIYLQEQPHLSRRQAGWVEFLQQFDFSVEYLSGTWNSIADFLSRDPTYTPKCATCQAKIDVVTAIVQPEITVMTHMPTDADWTRALASDDFGQNILLTLDGPQENLSGHARRFRTVDSTLSDSSRLPRQQWPLRRPTDACQTSGVILLATHGA</sequence>
<keyword evidence="6" id="KW-0695">RNA-directed DNA polymerase</keyword>
<proteinExistence type="predicted"/>
<keyword evidence="3" id="KW-0540">Nuclease</keyword>
<evidence type="ECO:0000256" key="4">
    <source>
        <dbReference type="ARBA" id="ARBA00022759"/>
    </source>
</evidence>
<evidence type="ECO:0000256" key="2">
    <source>
        <dbReference type="ARBA" id="ARBA00022695"/>
    </source>
</evidence>
<dbReference type="PANTHER" id="PTHR37984:SF5">
    <property type="entry name" value="PROTEIN NYNRIN-LIKE"/>
    <property type="match status" value="1"/>
</dbReference>
<dbReference type="Proteomes" id="UP000318582">
    <property type="component" value="Unassembled WGS sequence"/>
</dbReference>
<dbReference type="InterPro" id="IPR050951">
    <property type="entry name" value="Retrovirus_Pol_polyprotein"/>
</dbReference>
<dbReference type="InterPro" id="IPR043502">
    <property type="entry name" value="DNA/RNA_pol_sf"/>
</dbReference>
<dbReference type="EMBL" id="QEAQ01000424">
    <property type="protein sequence ID" value="TPX52124.1"/>
    <property type="molecule type" value="Genomic_DNA"/>
</dbReference>
<reference evidence="8 9" key="1">
    <citation type="journal article" date="2019" name="Sci. Rep.">
        <title>Comparative genomics of chytrid fungi reveal insights into the obligate biotrophic and pathogenic lifestyle of Synchytrium endobioticum.</title>
        <authorList>
            <person name="van de Vossenberg B.T.L.H."/>
            <person name="Warris S."/>
            <person name="Nguyen H.D.T."/>
            <person name="van Gent-Pelzer M.P.E."/>
            <person name="Joly D.L."/>
            <person name="van de Geest H.C."/>
            <person name="Bonants P.J.M."/>
            <person name="Smith D.S."/>
            <person name="Levesque C.A."/>
            <person name="van der Lee T.A.J."/>
        </authorList>
    </citation>
    <scope>NUCLEOTIDE SEQUENCE [LARGE SCALE GENOMIC DNA]</scope>
    <source>
        <strain evidence="8 9">CBS 809.83</strain>
    </source>
</reference>
<keyword evidence="4" id="KW-0255">Endonuclease</keyword>
<evidence type="ECO:0000313" key="9">
    <source>
        <dbReference type="Proteomes" id="UP000318582"/>
    </source>
</evidence>
<comment type="caution">
    <text evidence="8">The sequence shown here is derived from an EMBL/GenBank/DDBJ whole genome shotgun (WGS) entry which is preliminary data.</text>
</comment>